<name>A0A6M4ILX9_9BACT</name>
<dbReference type="GO" id="GO:0008137">
    <property type="term" value="F:NADH dehydrogenase (ubiquinone) activity"/>
    <property type="evidence" value="ECO:0007669"/>
    <property type="project" value="InterPro"/>
</dbReference>
<feature type="transmembrane region" description="Helical" evidence="5">
    <location>
        <begin position="254"/>
        <end position="275"/>
    </location>
</feature>
<dbReference type="GO" id="GO:0005886">
    <property type="term" value="C:plasma membrane"/>
    <property type="evidence" value="ECO:0007669"/>
    <property type="project" value="UniProtKB-SubCell"/>
</dbReference>
<comment type="subunit">
    <text evidence="5">NDH-1 is composed of 14 different subunits. Subunits NuoA, H, J, K, L, M, N constitute the membrane sector of the complex.</text>
</comment>
<dbReference type="InterPro" id="IPR001750">
    <property type="entry name" value="ND/Mrp_TM"/>
</dbReference>
<feature type="transmembrane region" description="Helical" evidence="5">
    <location>
        <begin position="13"/>
        <end position="32"/>
    </location>
</feature>
<accession>A0A6M4ILX9</accession>
<dbReference type="NCBIfam" id="TIGR01770">
    <property type="entry name" value="NDH_I_N"/>
    <property type="match status" value="1"/>
</dbReference>
<keyword evidence="5" id="KW-0874">Quinone</keyword>
<dbReference type="GO" id="GO:0050136">
    <property type="term" value="F:NADH dehydrogenase (quinone) (non-electrogenic) activity"/>
    <property type="evidence" value="ECO:0007669"/>
    <property type="project" value="UniProtKB-UniRule"/>
</dbReference>
<keyword evidence="4 5" id="KW-0472">Membrane</keyword>
<feature type="transmembrane region" description="Helical" evidence="5">
    <location>
        <begin position="287"/>
        <end position="306"/>
    </location>
</feature>
<keyword evidence="5" id="KW-1003">Cell membrane</keyword>
<feature type="transmembrane region" description="Helical" evidence="5">
    <location>
        <begin position="340"/>
        <end position="362"/>
    </location>
</feature>
<evidence type="ECO:0000259" key="7">
    <source>
        <dbReference type="Pfam" id="PF00361"/>
    </source>
</evidence>
<evidence type="ECO:0000256" key="5">
    <source>
        <dbReference type="HAMAP-Rule" id="MF_00445"/>
    </source>
</evidence>
<evidence type="ECO:0000256" key="2">
    <source>
        <dbReference type="ARBA" id="ARBA00022692"/>
    </source>
</evidence>
<keyword evidence="3 5" id="KW-1133">Transmembrane helix</keyword>
<feature type="domain" description="NADH:quinone oxidoreductase/Mrp antiporter transmembrane" evidence="7">
    <location>
        <begin position="138"/>
        <end position="429"/>
    </location>
</feature>
<evidence type="ECO:0000313" key="8">
    <source>
        <dbReference type="EMBL" id="QJR35055.1"/>
    </source>
</evidence>
<feature type="transmembrane region" description="Helical" evidence="5">
    <location>
        <begin position="173"/>
        <end position="196"/>
    </location>
</feature>
<keyword evidence="5" id="KW-0813">Transport</keyword>
<dbReference type="HAMAP" id="MF_00445">
    <property type="entry name" value="NDH1_NuoN_1"/>
    <property type="match status" value="1"/>
</dbReference>
<comment type="function">
    <text evidence="5">NDH-1 shuttles electrons from NADH, via FMN and iron-sulfur (Fe-S) centers, to quinones in the respiratory chain. The immediate electron acceptor for the enzyme in this species is believed to be ubiquinone. Couples the redox reaction to proton translocation (for every two electrons transferred, four hydrogen ions are translocated across the cytoplasmic membrane), and thus conserves the redox energy in a proton gradient.</text>
</comment>
<evidence type="ECO:0000313" key="9">
    <source>
        <dbReference type="Proteomes" id="UP000500938"/>
    </source>
</evidence>
<gene>
    <name evidence="5" type="primary">nuoN</name>
    <name evidence="8" type="ORF">HKW67_05800</name>
</gene>
<dbReference type="PANTHER" id="PTHR22773">
    <property type="entry name" value="NADH DEHYDROGENASE"/>
    <property type="match status" value="1"/>
</dbReference>
<comment type="similarity">
    <text evidence="5">Belongs to the complex I subunit 2 family.</text>
</comment>
<evidence type="ECO:0000256" key="4">
    <source>
        <dbReference type="ARBA" id="ARBA00023136"/>
    </source>
</evidence>
<evidence type="ECO:0000256" key="1">
    <source>
        <dbReference type="ARBA" id="ARBA00004127"/>
    </source>
</evidence>
<dbReference type="EC" id="7.1.1.-" evidence="5"/>
<feature type="transmembrane region" description="Helical" evidence="5">
    <location>
        <begin position="462"/>
        <end position="483"/>
    </location>
</feature>
<evidence type="ECO:0000256" key="6">
    <source>
        <dbReference type="RuleBase" id="RU000320"/>
    </source>
</evidence>
<dbReference type="InterPro" id="IPR010096">
    <property type="entry name" value="NADH-Q_OxRdtase_suN/2"/>
</dbReference>
<dbReference type="EMBL" id="CP053085">
    <property type="protein sequence ID" value="QJR35055.1"/>
    <property type="molecule type" value="Genomic_DNA"/>
</dbReference>
<feature type="transmembrane region" description="Helical" evidence="5">
    <location>
        <begin position="383"/>
        <end position="412"/>
    </location>
</feature>
<dbReference type="KEGG" id="ggr:HKW67_05800"/>
<feature type="transmembrane region" description="Helical" evidence="5">
    <location>
        <begin position="52"/>
        <end position="71"/>
    </location>
</feature>
<dbReference type="Proteomes" id="UP000500938">
    <property type="component" value="Chromosome"/>
</dbReference>
<dbReference type="GO" id="GO:0048038">
    <property type="term" value="F:quinone binding"/>
    <property type="evidence" value="ECO:0007669"/>
    <property type="project" value="UniProtKB-KW"/>
</dbReference>
<feature type="transmembrane region" description="Helical" evidence="5">
    <location>
        <begin position="313"/>
        <end position="334"/>
    </location>
</feature>
<feature type="transmembrane region" description="Helical" evidence="5">
    <location>
        <begin position="91"/>
        <end position="109"/>
    </location>
</feature>
<feature type="transmembrane region" description="Helical" evidence="5">
    <location>
        <begin position="144"/>
        <end position="161"/>
    </location>
</feature>
<keyword evidence="5" id="KW-0830">Ubiquinone</keyword>
<dbReference type="Pfam" id="PF00361">
    <property type="entry name" value="Proton_antipo_M"/>
    <property type="match status" value="1"/>
</dbReference>
<protein>
    <recommendedName>
        <fullName evidence="5">NADH-quinone oxidoreductase subunit N</fullName>
        <ecNumber evidence="5">7.1.1.-</ecNumber>
    </recommendedName>
    <alternativeName>
        <fullName evidence="5">NADH dehydrogenase I subunit N</fullName>
    </alternativeName>
    <alternativeName>
        <fullName evidence="5">NDH-1 subunit N</fullName>
    </alternativeName>
</protein>
<comment type="catalytic activity">
    <reaction evidence="5">
        <text>a quinone + NADH + 5 H(+)(in) = a quinol + NAD(+) + 4 H(+)(out)</text>
        <dbReference type="Rhea" id="RHEA:57888"/>
        <dbReference type="ChEBI" id="CHEBI:15378"/>
        <dbReference type="ChEBI" id="CHEBI:24646"/>
        <dbReference type="ChEBI" id="CHEBI:57540"/>
        <dbReference type="ChEBI" id="CHEBI:57945"/>
        <dbReference type="ChEBI" id="CHEBI:132124"/>
    </reaction>
</comment>
<dbReference type="RefSeq" id="WP_171224483.1">
    <property type="nucleotide sequence ID" value="NZ_CP053085.1"/>
</dbReference>
<comment type="subcellular location">
    <subcellularLocation>
        <location evidence="5">Cell membrane</location>
        <topology evidence="5">Multi-pass membrane protein</topology>
    </subcellularLocation>
    <subcellularLocation>
        <location evidence="1">Endomembrane system</location>
        <topology evidence="1">Multi-pass membrane protein</topology>
    </subcellularLocation>
    <subcellularLocation>
        <location evidence="6">Membrane</location>
        <topology evidence="6">Multi-pass membrane protein</topology>
    </subcellularLocation>
</comment>
<sequence length="520" mass="54702">MGATLSAGALFRALAPELLLAAGAMVLLLATVWNPQSNEAAMAEGAEKTSTLTRFGVVLCLLVGLVVMIAWGDGVNGTPDQRIAGDGFRWAIDLVILLGTVLSLILLDAEHHRSAAFSPEVPVLMLLAATGMMVLAAARDLMFVFLGIELMSLAIYVLAGVNRRSARGAEAAVKYFLLGSVSSAFLLYGIALIYGATGSTRLVDIAQWVSTQQSLGPMFIVGIGLLLVGFGFKVAAAPFHLWTPDVYDGAPLPITAFMSACVKTAAFAVFARVMIEAMPGAAARWHSAMWWLAVVTMVAGNVFALSQKNLVRLLAYSSVAHAGYLLVTIVVASTAGTTALVFYAVSYTLATMGAFGVLIIINAGRDRSPTLDDIAGLWLVRPWLAVSMAVFLLAFMGMPLVGGMGFFAKWYLLQAALQASTPQTILAVIVVLSSVVSAAYYLSVISAMFMRPRPEGQPVPSTIPMAQSLITITCVLLLALGVYPTPMIELARRALPGTAASAGVPTTNGAPRLQAASLVR</sequence>
<evidence type="ECO:0000256" key="3">
    <source>
        <dbReference type="ARBA" id="ARBA00022989"/>
    </source>
</evidence>
<feature type="transmembrane region" description="Helical" evidence="5">
    <location>
        <begin position="424"/>
        <end position="450"/>
    </location>
</feature>
<keyword evidence="9" id="KW-1185">Reference proteome</keyword>
<keyword evidence="2 5" id="KW-0812">Transmembrane</keyword>
<reference evidence="8 9" key="1">
    <citation type="submission" date="2020-05" db="EMBL/GenBank/DDBJ databases">
        <title>Complete genome sequence of Gemmatimonas greenlandica TET16.</title>
        <authorList>
            <person name="Zeng Y."/>
        </authorList>
    </citation>
    <scope>NUCLEOTIDE SEQUENCE [LARGE SCALE GENOMIC DNA]</scope>
    <source>
        <strain evidence="8 9">TET16</strain>
    </source>
</reference>
<feature type="transmembrane region" description="Helical" evidence="5">
    <location>
        <begin position="121"/>
        <end position="138"/>
    </location>
</feature>
<organism evidence="8 9">
    <name type="scientific">Gemmatimonas groenlandica</name>
    <dbReference type="NCBI Taxonomy" id="2732249"/>
    <lineage>
        <taxon>Bacteria</taxon>
        <taxon>Pseudomonadati</taxon>
        <taxon>Gemmatimonadota</taxon>
        <taxon>Gemmatimonadia</taxon>
        <taxon>Gemmatimonadales</taxon>
        <taxon>Gemmatimonadaceae</taxon>
        <taxon>Gemmatimonas</taxon>
    </lineage>
</organism>
<dbReference type="GO" id="GO:0042773">
    <property type="term" value="P:ATP synthesis coupled electron transport"/>
    <property type="evidence" value="ECO:0007669"/>
    <property type="project" value="InterPro"/>
</dbReference>
<proteinExistence type="inferred from homology"/>
<dbReference type="GO" id="GO:0012505">
    <property type="term" value="C:endomembrane system"/>
    <property type="evidence" value="ECO:0007669"/>
    <property type="project" value="UniProtKB-SubCell"/>
</dbReference>
<feature type="transmembrane region" description="Helical" evidence="5">
    <location>
        <begin position="216"/>
        <end position="242"/>
    </location>
</feature>
<keyword evidence="5" id="KW-1278">Translocase</keyword>
<keyword evidence="5" id="KW-0520">NAD</keyword>
<dbReference type="AlphaFoldDB" id="A0A6M4ILX9"/>